<dbReference type="EMBL" id="JQ031552">
    <property type="protein sequence ID" value="AEY78237.1"/>
    <property type="molecule type" value="Genomic_DNA"/>
</dbReference>
<evidence type="ECO:0000313" key="1">
    <source>
        <dbReference type="EMBL" id="AEY78237.1"/>
    </source>
</evidence>
<geneLocation type="plasmid" evidence="1">
    <name>pKB1A97-67</name>
</geneLocation>
<accession>H2ES70</accession>
<dbReference type="AlphaFoldDB" id="H2ES70"/>
<reference evidence="1" key="1">
    <citation type="submission" date="2011-11" db="EMBL/GenBank/DDBJ databases">
        <authorList>
            <person name="Summers A.O."/>
            <person name="Wireman J."/>
            <person name="Williams L.E."/>
        </authorList>
    </citation>
    <scope>NUCLEOTIDE SEQUENCE</scope>
    <source>
        <strain evidence="1">KB1A-97</strain>
        <plasmid evidence="1">pKB1A97-67</plasmid>
    </source>
</reference>
<protein>
    <submittedName>
        <fullName evidence="1">Uncharacterized protein</fullName>
    </submittedName>
</protein>
<sequence>MYLFFKDNMILVLFHDDTKFMCLFSEESQILVLSLLKHQKLDQYLKCFQGKRVDKHFLYVNVFPMET</sequence>
<organism evidence="1">
    <name type="scientific">Aliivibrio fischeri</name>
    <name type="common">Vibrio fischeri</name>
    <dbReference type="NCBI Taxonomy" id="668"/>
    <lineage>
        <taxon>Bacteria</taxon>
        <taxon>Pseudomonadati</taxon>
        <taxon>Pseudomonadota</taxon>
        <taxon>Gammaproteobacteria</taxon>
        <taxon>Vibrionales</taxon>
        <taxon>Vibrionaceae</taxon>
        <taxon>Aliivibrio</taxon>
    </lineage>
</organism>
<keyword evidence="1" id="KW-0614">Plasmid</keyword>
<name>H2ES70_ALIFS</name>
<proteinExistence type="predicted"/>